<keyword evidence="3" id="KW-1003">Cell membrane</keyword>
<sequence length="338" mass="37207">MFMDMPMLPVVWFGLIGFAVAMYIILDGFSLGIGILFPFVKGDARRDVMMGTAMPVWDGNQTWMILAGAGLYGAFPMVYATVLPAMYLPLVLMLLALIFRGIAFEFRAKSTRYRHMFDLAFSLGAIIATFAQGVVLGGIIHGLQVSDRQFAGNTFDWLTPFSLFTGAALVCGYALLGAAWLVVKTEGALQRKFYAAVRPLTIVLIVAMAVISIWTPLNNQAIAERWFSTPNIFYLSIVPLLVVVLAVSILSGVGKGSEKLIFAKVIGLFMLGLVGLVISFFPYIIPPSITIWEASSSASSQQFLIVGYLVIMPVVLVYTAYSYYVFRGKVRLENLHHY</sequence>
<comment type="similarity">
    <text evidence="2">Belongs to the cytochrome ubiquinol oxidase subunit 2 family.</text>
</comment>
<feature type="transmembrane region" description="Helical" evidence="7">
    <location>
        <begin position="61"/>
        <end position="80"/>
    </location>
</feature>
<dbReference type="PANTHER" id="PTHR43141">
    <property type="entry name" value="CYTOCHROME BD2 SUBUNIT II"/>
    <property type="match status" value="1"/>
</dbReference>
<proteinExistence type="inferred from homology"/>
<feature type="transmembrane region" description="Helical" evidence="7">
    <location>
        <begin position="116"/>
        <end position="141"/>
    </location>
</feature>
<dbReference type="AlphaFoldDB" id="A0A172YJH6"/>
<accession>A0A172YJH6</accession>
<dbReference type="KEGG" id="haa:A5892_19585"/>
<feature type="transmembrane region" description="Helical" evidence="7">
    <location>
        <begin position="86"/>
        <end position="104"/>
    </location>
</feature>
<dbReference type="GO" id="GO:0070069">
    <property type="term" value="C:cytochrome complex"/>
    <property type="evidence" value="ECO:0007669"/>
    <property type="project" value="TreeGrafter"/>
</dbReference>
<dbReference type="GO" id="GO:0009055">
    <property type="term" value="F:electron transfer activity"/>
    <property type="evidence" value="ECO:0007669"/>
    <property type="project" value="TreeGrafter"/>
</dbReference>
<comment type="subcellular location">
    <subcellularLocation>
        <location evidence="1">Cell membrane</location>
        <topology evidence="1">Multi-pass membrane protein</topology>
    </subcellularLocation>
</comment>
<keyword evidence="4 7" id="KW-0812">Transmembrane</keyword>
<evidence type="ECO:0000313" key="9">
    <source>
        <dbReference type="Proteomes" id="UP000077875"/>
    </source>
</evidence>
<keyword evidence="5 7" id="KW-1133">Transmembrane helix</keyword>
<organism evidence="8 9">
    <name type="scientific">Halotalea alkalilenta</name>
    <dbReference type="NCBI Taxonomy" id="376489"/>
    <lineage>
        <taxon>Bacteria</taxon>
        <taxon>Pseudomonadati</taxon>
        <taxon>Pseudomonadota</taxon>
        <taxon>Gammaproteobacteria</taxon>
        <taxon>Oceanospirillales</taxon>
        <taxon>Halomonadaceae</taxon>
        <taxon>Halotalea</taxon>
    </lineage>
</organism>
<keyword evidence="6 7" id="KW-0472">Membrane</keyword>
<evidence type="ECO:0000256" key="4">
    <source>
        <dbReference type="ARBA" id="ARBA00022692"/>
    </source>
</evidence>
<dbReference type="GO" id="GO:0016682">
    <property type="term" value="F:oxidoreductase activity, acting on diphenols and related substances as donors, oxygen as acceptor"/>
    <property type="evidence" value="ECO:0007669"/>
    <property type="project" value="TreeGrafter"/>
</dbReference>
<evidence type="ECO:0000256" key="2">
    <source>
        <dbReference type="ARBA" id="ARBA00007543"/>
    </source>
</evidence>
<evidence type="ECO:0000256" key="3">
    <source>
        <dbReference type="ARBA" id="ARBA00022475"/>
    </source>
</evidence>
<evidence type="ECO:0000256" key="1">
    <source>
        <dbReference type="ARBA" id="ARBA00004651"/>
    </source>
</evidence>
<feature type="transmembrane region" description="Helical" evidence="7">
    <location>
        <begin position="305"/>
        <end position="326"/>
    </location>
</feature>
<feature type="transmembrane region" description="Helical" evidence="7">
    <location>
        <begin position="265"/>
        <end position="285"/>
    </location>
</feature>
<dbReference type="InterPro" id="IPR003317">
    <property type="entry name" value="Cyt-d_oxidase_su2"/>
</dbReference>
<dbReference type="STRING" id="376489.A5892_19585"/>
<gene>
    <name evidence="8" type="ORF">A5892_19585</name>
</gene>
<feature type="transmembrane region" description="Helical" evidence="7">
    <location>
        <begin position="232"/>
        <end position="253"/>
    </location>
</feature>
<reference evidence="8 9" key="1">
    <citation type="submission" date="2016-04" db="EMBL/GenBank/DDBJ databases">
        <title>Complete Genome Sequence of Halotalea alkalilenta IHB B 13600.</title>
        <authorList>
            <person name="Swarnkar M.K."/>
            <person name="Sharma A."/>
            <person name="Kaushal K."/>
            <person name="Soni R."/>
            <person name="Rana S."/>
            <person name="Singh A.K."/>
            <person name="Gulati A."/>
        </authorList>
    </citation>
    <scope>NUCLEOTIDE SEQUENCE [LARGE SCALE GENOMIC DNA]</scope>
    <source>
        <strain evidence="8 9">IHB B 13600</strain>
    </source>
</reference>
<dbReference type="Pfam" id="PF02322">
    <property type="entry name" value="Cyt_bd_oxida_II"/>
    <property type="match status" value="1"/>
</dbReference>
<dbReference type="NCBIfam" id="TIGR00203">
    <property type="entry name" value="cydB"/>
    <property type="match status" value="1"/>
</dbReference>
<evidence type="ECO:0000313" key="8">
    <source>
        <dbReference type="EMBL" id="ANF59391.1"/>
    </source>
</evidence>
<dbReference type="EMBL" id="CP015243">
    <property type="protein sequence ID" value="ANF59391.1"/>
    <property type="molecule type" value="Genomic_DNA"/>
</dbReference>
<dbReference type="GO" id="GO:0005886">
    <property type="term" value="C:plasma membrane"/>
    <property type="evidence" value="ECO:0007669"/>
    <property type="project" value="UniProtKB-SubCell"/>
</dbReference>
<keyword evidence="9" id="KW-1185">Reference proteome</keyword>
<dbReference type="GO" id="GO:0019646">
    <property type="term" value="P:aerobic electron transport chain"/>
    <property type="evidence" value="ECO:0007669"/>
    <property type="project" value="TreeGrafter"/>
</dbReference>
<feature type="transmembrane region" description="Helical" evidence="7">
    <location>
        <begin position="161"/>
        <end position="183"/>
    </location>
</feature>
<name>A0A172YJH6_9GAMM</name>
<feature type="transmembrane region" description="Helical" evidence="7">
    <location>
        <begin position="195"/>
        <end position="217"/>
    </location>
</feature>
<evidence type="ECO:0000256" key="7">
    <source>
        <dbReference type="SAM" id="Phobius"/>
    </source>
</evidence>
<evidence type="ECO:0000256" key="6">
    <source>
        <dbReference type="ARBA" id="ARBA00023136"/>
    </source>
</evidence>
<dbReference type="Proteomes" id="UP000077875">
    <property type="component" value="Chromosome"/>
</dbReference>
<evidence type="ECO:0000256" key="5">
    <source>
        <dbReference type="ARBA" id="ARBA00022989"/>
    </source>
</evidence>
<feature type="transmembrane region" description="Helical" evidence="7">
    <location>
        <begin position="12"/>
        <end position="40"/>
    </location>
</feature>
<protein>
    <submittedName>
        <fullName evidence="8">Ubiquinol oxidase subunit II</fullName>
    </submittedName>
</protein>
<dbReference type="PANTHER" id="PTHR43141:SF4">
    <property type="entry name" value="CYTOCHROME BD2 SUBUNIT II"/>
    <property type="match status" value="1"/>
</dbReference>